<keyword evidence="5" id="KW-0449">Lipoprotein</keyword>
<keyword evidence="3" id="KW-0472">Membrane</keyword>
<dbReference type="Proteomes" id="UP000192434">
    <property type="component" value="Unassembled WGS sequence"/>
</dbReference>
<evidence type="ECO:0000256" key="1">
    <source>
        <dbReference type="ARBA" id="ARBA00022475"/>
    </source>
</evidence>
<evidence type="ECO:0000256" key="4">
    <source>
        <dbReference type="ARBA" id="ARBA00023139"/>
    </source>
</evidence>
<dbReference type="Pfam" id="PF05481">
    <property type="entry name" value="Myco_19_kDa"/>
    <property type="match status" value="1"/>
</dbReference>
<dbReference type="STRING" id="1578165.BKG68_07005"/>
<protein>
    <submittedName>
        <fullName evidence="6">Uncharacterized protein</fullName>
    </submittedName>
</protein>
<comment type="caution">
    <text evidence="6">The sequence shown here is derived from an EMBL/GenBank/DDBJ whole genome shotgun (WGS) entry which is preliminary data.</text>
</comment>
<evidence type="ECO:0000256" key="5">
    <source>
        <dbReference type="ARBA" id="ARBA00023288"/>
    </source>
</evidence>
<name>A0A1S4VZE1_9MYCO</name>
<organism evidence="6 7">
    <name type="scientific">Mycobacteroides saopaulense</name>
    <dbReference type="NCBI Taxonomy" id="1578165"/>
    <lineage>
        <taxon>Bacteria</taxon>
        <taxon>Bacillati</taxon>
        <taxon>Actinomycetota</taxon>
        <taxon>Actinomycetes</taxon>
        <taxon>Mycobacteriales</taxon>
        <taxon>Mycobacteriaceae</taxon>
        <taxon>Mycobacteroides</taxon>
    </lineage>
</organism>
<keyword evidence="2" id="KW-0732">Signal</keyword>
<reference evidence="6 7" key="1">
    <citation type="submission" date="2016-12" db="EMBL/GenBank/DDBJ databases">
        <title>The new phylogeny of genus Mycobacterium.</title>
        <authorList>
            <person name="Tortoli E."/>
            <person name="Trovato A."/>
            <person name="Cirillo D.M."/>
        </authorList>
    </citation>
    <scope>NUCLEOTIDE SEQUENCE [LARGE SCALE GENOMIC DNA]</scope>
    <source>
        <strain evidence="6 7">CCUG 66554</strain>
    </source>
</reference>
<dbReference type="RefSeq" id="WP_083013358.1">
    <property type="nucleotide sequence ID" value="NZ_CP010271.1"/>
</dbReference>
<proteinExistence type="predicted"/>
<dbReference type="EMBL" id="MVII01000001">
    <property type="protein sequence ID" value="ORB60989.1"/>
    <property type="molecule type" value="Genomic_DNA"/>
</dbReference>
<sequence>MIIGVAVVATALSGCASPVARPGAAELKAMDASIAAAMASAIPVESAVPEPKAEGGHPAFISSGKARVTVEGTVVSMPGPVYCFVDKGLTRFLINVGPKKVSGGHAMVTLDQESLGVQMFDIQTRELIILLNEEDNVGELIKATRSGDDFLVEGEGSGWNAGVVKTMTYAIDVSCPPGWATG</sequence>
<accession>A0A1S4VZE1</accession>
<evidence type="ECO:0000256" key="3">
    <source>
        <dbReference type="ARBA" id="ARBA00023136"/>
    </source>
</evidence>
<dbReference type="KEGG" id="msao:MYCSP_12000"/>
<dbReference type="GO" id="GO:0016020">
    <property type="term" value="C:membrane"/>
    <property type="evidence" value="ECO:0007669"/>
    <property type="project" value="InterPro"/>
</dbReference>
<evidence type="ECO:0000256" key="2">
    <source>
        <dbReference type="ARBA" id="ARBA00022729"/>
    </source>
</evidence>
<evidence type="ECO:0000313" key="6">
    <source>
        <dbReference type="EMBL" id="ORB60989.1"/>
    </source>
</evidence>
<gene>
    <name evidence="6" type="ORF">BST43_00650</name>
</gene>
<keyword evidence="4" id="KW-0564">Palmitate</keyword>
<dbReference type="InterPro" id="IPR008691">
    <property type="entry name" value="LpqH"/>
</dbReference>
<evidence type="ECO:0000313" key="7">
    <source>
        <dbReference type="Proteomes" id="UP000192434"/>
    </source>
</evidence>
<dbReference type="OrthoDB" id="4763758at2"/>
<dbReference type="AlphaFoldDB" id="A0A1S4VZE1"/>
<keyword evidence="1" id="KW-1003">Cell membrane</keyword>